<sequence length="210" mass="23502">MIRVWRVAVFLAALAPLLWWSWHVAMAAAGPEPGRYLLLNLGQGGLILLLLTLSLTPLTRLTRWKGFSVIRRQLGLWTCSYGVLHLSCYLLFILGLDWSALGADLSRRPYIIVGALALIILITLAITSNRFAMKRLGRRWKSLHRFVYVALALVLLHFLWIVRADLTQWSGYALAGGALMLLRLPPAARALSRLGRRISTPRKGSGHLES</sequence>
<dbReference type="HAMAP" id="MF_01207">
    <property type="entry name" value="MsrQ"/>
    <property type="match status" value="1"/>
</dbReference>
<dbReference type="Proteomes" id="UP000322553">
    <property type="component" value="Chromosome"/>
</dbReference>
<organism evidence="9 10">
    <name type="scientific">Kushneria phosphatilytica</name>
    <dbReference type="NCBI Taxonomy" id="657387"/>
    <lineage>
        <taxon>Bacteria</taxon>
        <taxon>Pseudomonadati</taxon>
        <taxon>Pseudomonadota</taxon>
        <taxon>Gammaproteobacteria</taxon>
        <taxon>Oceanospirillales</taxon>
        <taxon>Halomonadaceae</taxon>
        <taxon>Kushneria</taxon>
    </lineage>
</organism>
<keyword evidence="8" id="KW-0249">Electron transport</keyword>
<dbReference type="InterPro" id="IPR013130">
    <property type="entry name" value="Fe3_Rdtase_TM_dom"/>
</dbReference>
<keyword evidence="8" id="KW-0285">Flavoprotein</keyword>
<dbReference type="GO" id="GO:0005886">
    <property type="term" value="C:plasma membrane"/>
    <property type="evidence" value="ECO:0007669"/>
    <property type="project" value="UniProtKB-SubCell"/>
</dbReference>
<keyword evidence="5 8" id="KW-1133">Transmembrane helix</keyword>
<dbReference type="AlphaFoldDB" id="A0A1S1NZ57"/>
<keyword evidence="8" id="KW-0479">Metal-binding</keyword>
<comment type="similarity">
    <text evidence="8">Belongs to the MsrQ family.</text>
</comment>
<dbReference type="PANTHER" id="PTHR36964:SF1">
    <property type="entry name" value="PROTEIN-METHIONINE-SULFOXIDE REDUCTASE HEME-BINDING SUBUNIT MSRQ"/>
    <property type="match status" value="1"/>
</dbReference>
<keyword evidence="2 8" id="KW-0813">Transport</keyword>
<comment type="cofactor">
    <cofactor evidence="8">
        <name>FMN</name>
        <dbReference type="ChEBI" id="CHEBI:58210"/>
    </cofactor>
    <text evidence="8">Binds 1 FMN per subunit.</text>
</comment>
<keyword evidence="6 8" id="KW-0408">Iron</keyword>
<comment type="cofactor">
    <cofactor evidence="8">
        <name>heme b</name>
        <dbReference type="ChEBI" id="CHEBI:60344"/>
    </cofactor>
    <text evidence="8">Binds 1 heme b (iron(II)-protoporphyrin IX) group per subunit.</text>
</comment>
<dbReference type="Pfam" id="PF01794">
    <property type="entry name" value="Ferric_reduct"/>
    <property type="match status" value="1"/>
</dbReference>
<name>A0A1S1NZ57_9GAMM</name>
<keyword evidence="8" id="KW-1003">Cell membrane</keyword>
<evidence type="ECO:0000256" key="3">
    <source>
        <dbReference type="ARBA" id="ARBA00022617"/>
    </source>
</evidence>
<comment type="function">
    <text evidence="8">Part of the MsrPQ system that repairs oxidized periplasmic proteins containing methionine sulfoxide residues (Met-O), using respiratory chain electrons. Thus protects these proteins from oxidative-stress damage caused by reactive species of oxygen and chlorine generated by the host defense mechanisms. MsrPQ is essential for the maintenance of envelope integrity under bleach stress, rescuing a wide series of structurally unrelated periplasmic proteins from methionine oxidation. MsrQ provides electrons for reduction to the reductase catalytic subunit MsrP, using the quinone pool of the respiratory chain.</text>
</comment>
<dbReference type="GO" id="GO:0046872">
    <property type="term" value="F:metal ion binding"/>
    <property type="evidence" value="ECO:0007669"/>
    <property type="project" value="UniProtKB-KW"/>
</dbReference>
<evidence type="ECO:0000256" key="8">
    <source>
        <dbReference type="HAMAP-Rule" id="MF_01207"/>
    </source>
</evidence>
<evidence type="ECO:0000313" key="10">
    <source>
        <dbReference type="Proteomes" id="UP000322553"/>
    </source>
</evidence>
<keyword evidence="7 8" id="KW-0472">Membrane</keyword>
<evidence type="ECO:0000256" key="6">
    <source>
        <dbReference type="ARBA" id="ARBA00023004"/>
    </source>
</evidence>
<evidence type="ECO:0000256" key="2">
    <source>
        <dbReference type="ARBA" id="ARBA00022448"/>
    </source>
</evidence>
<evidence type="ECO:0000256" key="4">
    <source>
        <dbReference type="ARBA" id="ARBA00022692"/>
    </source>
</evidence>
<dbReference type="GO" id="GO:0010181">
    <property type="term" value="F:FMN binding"/>
    <property type="evidence" value="ECO:0007669"/>
    <property type="project" value="UniProtKB-UniRule"/>
</dbReference>
<dbReference type="NCBIfam" id="NF003831">
    <property type="entry name" value="PRK05419.1-2"/>
    <property type="match status" value="1"/>
</dbReference>
<keyword evidence="8" id="KW-0288">FMN</keyword>
<dbReference type="GO" id="GO:0030091">
    <property type="term" value="P:protein repair"/>
    <property type="evidence" value="ECO:0007669"/>
    <property type="project" value="UniProtKB-UniRule"/>
</dbReference>
<evidence type="ECO:0000256" key="7">
    <source>
        <dbReference type="ARBA" id="ARBA00023136"/>
    </source>
</evidence>
<comment type="subunit">
    <text evidence="8">Heterodimer of a catalytic subunit (MsrP) and a heme-binding subunit (MsrQ).</text>
</comment>
<feature type="transmembrane region" description="Helical" evidence="8">
    <location>
        <begin position="108"/>
        <end position="126"/>
    </location>
</feature>
<dbReference type="OrthoDB" id="9788328at2"/>
<dbReference type="STRING" id="657387.BH688_03390"/>
<keyword evidence="3 8" id="KW-0349">Heme</keyword>
<protein>
    <recommendedName>
        <fullName evidence="8">Protein-methionine-sulfoxide reductase heme-binding subunit MsrQ</fullName>
    </recommendedName>
    <alternativeName>
        <fullName evidence="8">Flavocytochrome MsrQ</fullName>
    </alternativeName>
</protein>
<dbReference type="InterPro" id="IPR022837">
    <property type="entry name" value="MsrQ-like"/>
</dbReference>
<evidence type="ECO:0000256" key="1">
    <source>
        <dbReference type="ARBA" id="ARBA00004141"/>
    </source>
</evidence>
<accession>A0A1S1NZ57</accession>
<dbReference type="GO" id="GO:0016679">
    <property type="term" value="F:oxidoreductase activity, acting on diphenols and related substances as donors"/>
    <property type="evidence" value="ECO:0007669"/>
    <property type="project" value="TreeGrafter"/>
</dbReference>
<proteinExistence type="inferred from homology"/>
<evidence type="ECO:0000313" key="9">
    <source>
        <dbReference type="EMBL" id="QEL10925.1"/>
    </source>
</evidence>
<feature type="transmembrane region" description="Helical" evidence="8">
    <location>
        <begin position="146"/>
        <end position="163"/>
    </location>
</feature>
<dbReference type="GO" id="GO:0020037">
    <property type="term" value="F:heme binding"/>
    <property type="evidence" value="ECO:0007669"/>
    <property type="project" value="UniProtKB-UniRule"/>
</dbReference>
<dbReference type="EMBL" id="CP043420">
    <property type="protein sequence ID" value="QEL10925.1"/>
    <property type="molecule type" value="Genomic_DNA"/>
</dbReference>
<dbReference type="RefSeq" id="WP_070977254.1">
    <property type="nucleotide sequence ID" value="NZ_CP043420.1"/>
</dbReference>
<feature type="transmembrane region" description="Helical" evidence="8">
    <location>
        <begin position="37"/>
        <end position="62"/>
    </location>
</feature>
<gene>
    <name evidence="8 9" type="primary">msrQ</name>
    <name evidence="9" type="ORF">FY550_07145</name>
</gene>
<keyword evidence="4 8" id="KW-0812">Transmembrane</keyword>
<feature type="transmembrane region" description="Helical" evidence="8">
    <location>
        <begin position="74"/>
        <end position="96"/>
    </location>
</feature>
<reference evidence="9 10" key="1">
    <citation type="submission" date="2019-08" db="EMBL/GenBank/DDBJ databases">
        <title>Complete genome sequence of Kushneria sp. YCWA18, a halophilic phosphate-solubilizing bacterium isolated from Daqiao saltern in China.</title>
        <authorList>
            <person name="Du G.-X."/>
            <person name="Qu L.-Y."/>
        </authorList>
    </citation>
    <scope>NUCLEOTIDE SEQUENCE [LARGE SCALE GENOMIC DNA]</scope>
    <source>
        <strain evidence="9 10">YCWA18</strain>
    </source>
</reference>
<dbReference type="GO" id="GO:0009055">
    <property type="term" value="F:electron transfer activity"/>
    <property type="evidence" value="ECO:0007669"/>
    <property type="project" value="UniProtKB-UniRule"/>
</dbReference>
<evidence type="ECO:0000256" key="5">
    <source>
        <dbReference type="ARBA" id="ARBA00022989"/>
    </source>
</evidence>
<dbReference type="KEGG" id="kuy:FY550_07145"/>
<dbReference type="PANTHER" id="PTHR36964">
    <property type="entry name" value="PROTEIN-METHIONINE-SULFOXIDE REDUCTASE HEME-BINDING SUBUNIT MSRQ"/>
    <property type="match status" value="1"/>
</dbReference>
<keyword evidence="10" id="KW-1185">Reference proteome</keyword>
<comment type="caution">
    <text evidence="8">Lacks conserved residue(s) required for the propagation of feature annotation.</text>
</comment>
<comment type="subcellular location">
    <subcellularLocation>
        <location evidence="8">Cell membrane</location>
        <topology evidence="8">Multi-pass membrane protein</topology>
    </subcellularLocation>
    <subcellularLocation>
        <location evidence="1">Membrane</location>
        <topology evidence="1">Multi-pass membrane protein</topology>
    </subcellularLocation>
</comment>